<gene>
    <name evidence="1" type="ORF">WN944_017908</name>
</gene>
<proteinExistence type="predicted"/>
<name>A0AAP0LVT9_9ROSI</name>
<comment type="caution">
    <text evidence="1">The sequence shown here is derived from an EMBL/GenBank/DDBJ whole genome shotgun (WGS) entry which is preliminary data.</text>
</comment>
<reference evidence="1 2" key="1">
    <citation type="submission" date="2024-05" db="EMBL/GenBank/DDBJ databases">
        <title>Haplotype-resolved chromosome-level genome assembly of Huyou (Citrus changshanensis).</title>
        <authorList>
            <person name="Miao C."/>
            <person name="Chen W."/>
            <person name="Wu Y."/>
            <person name="Wang L."/>
            <person name="Zhao S."/>
            <person name="Grierson D."/>
            <person name="Xu C."/>
            <person name="Chen K."/>
        </authorList>
    </citation>
    <scope>NUCLEOTIDE SEQUENCE [LARGE SCALE GENOMIC DNA]</scope>
    <source>
        <strain evidence="1">01-14</strain>
        <tissue evidence="1">Leaf</tissue>
    </source>
</reference>
<protein>
    <submittedName>
        <fullName evidence="1">Uncharacterized protein</fullName>
    </submittedName>
</protein>
<sequence length="88" mass="9994">MVASPHGKMKLFVLKLHCRKSVLVTALCFSFACIRRRPQLLKLCFLRSLDLARGRKTVMRDSNGVVLMLMKTKKKNARNNVVCISFGV</sequence>
<evidence type="ECO:0000313" key="2">
    <source>
        <dbReference type="Proteomes" id="UP001428341"/>
    </source>
</evidence>
<accession>A0AAP0LVT9</accession>
<dbReference type="AlphaFoldDB" id="A0AAP0LVT9"/>
<dbReference type="Proteomes" id="UP001428341">
    <property type="component" value="Unassembled WGS sequence"/>
</dbReference>
<organism evidence="1 2">
    <name type="scientific">Citrus x changshan-huyou</name>
    <dbReference type="NCBI Taxonomy" id="2935761"/>
    <lineage>
        <taxon>Eukaryota</taxon>
        <taxon>Viridiplantae</taxon>
        <taxon>Streptophyta</taxon>
        <taxon>Embryophyta</taxon>
        <taxon>Tracheophyta</taxon>
        <taxon>Spermatophyta</taxon>
        <taxon>Magnoliopsida</taxon>
        <taxon>eudicotyledons</taxon>
        <taxon>Gunneridae</taxon>
        <taxon>Pentapetalae</taxon>
        <taxon>rosids</taxon>
        <taxon>malvids</taxon>
        <taxon>Sapindales</taxon>
        <taxon>Rutaceae</taxon>
        <taxon>Aurantioideae</taxon>
        <taxon>Citrus</taxon>
    </lineage>
</organism>
<evidence type="ECO:0000313" key="1">
    <source>
        <dbReference type="EMBL" id="KAK9186520.1"/>
    </source>
</evidence>
<keyword evidence="2" id="KW-1185">Reference proteome</keyword>
<dbReference type="EMBL" id="JBCGBO010000007">
    <property type="protein sequence ID" value="KAK9186520.1"/>
    <property type="molecule type" value="Genomic_DNA"/>
</dbReference>